<proteinExistence type="inferred from homology"/>
<accession>A0A143PNG6</accession>
<reference evidence="10 11" key="1">
    <citation type="journal article" date="2016" name="Genome Announc.">
        <title>First Complete Genome Sequence of a Subdivision 6 Acidobacterium Strain.</title>
        <authorList>
            <person name="Huang S."/>
            <person name="Vieira S."/>
            <person name="Bunk B."/>
            <person name="Riedel T."/>
            <person name="Sproer C."/>
            <person name="Overmann J."/>
        </authorList>
    </citation>
    <scope>NUCLEOTIDE SEQUENCE [LARGE SCALE GENOMIC DNA]</scope>
    <source>
        <strain evidence="11">DSM 100886 HEG_-6_39</strain>
    </source>
</reference>
<dbReference type="PROSITE" id="PS51012">
    <property type="entry name" value="ABC_TM2"/>
    <property type="match status" value="1"/>
</dbReference>
<keyword evidence="3 8" id="KW-0813">Transport</keyword>
<feature type="domain" description="ABC transmembrane type-2" evidence="9">
    <location>
        <begin position="128"/>
        <end position="369"/>
    </location>
</feature>
<dbReference type="PRINTS" id="PR00164">
    <property type="entry name" value="ABC2TRNSPORT"/>
</dbReference>
<keyword evidence="5 8" id="KW-0812">Transmembrane</keyword>
<evidence type="ECO:0000313" key="10">
    <source>
        <dbReference type="EMBL" id="AMY09648.1"/>
    </source>
</evidence>
<feature type="transmembrane region" description="Helical" evidence="8">
    <location>
        <begin position="256"/>
        <end position="278"/>
    </location>
</feature>
<dbReference type="GO" id="GO:0043190">
    <property type="term" value="C:ATP-binding cassette (ABC) transporter complex"/>
    <property type="evidence" value="ECO:0007669"/>
    <property type="project" value="InterPro"/>
</dbReference>
<comment type="similarity">
    <text evidence="2 8">Belongs to the ABC-2 integral membrane protein family.</text>
</comment>
<dbReference type="RefSeq" id="WP_110171384.1">
    <property type="nucleotide sequence ID" value="NZ_CP015136.1"/>
</dbReference>
<evidence type="ECO:0000256" key="2">
    <source>
        <dbReference type="ARBA" id="ARBA00007783"/>
    </source>
</evidence>
<organism evidence="10 11">
    <name type="scientific">Luteitalea pratensis</name>
    <dbReference type="NCBI Taxonomy" id="1855912"/>
    <lineage>
        <taxon>Bacteria</taxon>
        <taxon>Pseudomonadati</taxon>
        <taxon>Acidobacteriota</taxon>
        <taxon>Vicinamibacteria</taxon>
        <taxon>Vicinamibacterales</taxon>
        <taxon>Vicinamibacteraceae</taxon>
        <taxon>Luteitalea</taxon>
    </lineage>
</organism>
<evidence type="ECO:0000256" key="3">
    <source>
        <dbReference type="ARBA" id="ARBA00022448"/>
    </source>
</evidence>
<feature type="transmembrane region" description="Helical" evidence="8">
    <location>
        <begin position="290"/>
        <end position="308"/>
    </location>
</feature>
<evidence type="ECO:0000259" key="9">
    <source>
        <dbReference type="PROSITE" id="PS51012"/>
    </source>
</evidence>
<protein>
    <recommendedName>
        <fullName evidence="8">Transport permease protein</fullName>
    </recommendedName>
</protein>
<dbReference type="InterPro" id="IPR051449">
    <property type="entry name" value="ABC-2_transporter_component"/>
</dbReference>
<feature type="transmembrane region" description="Helical" evidence="8">
    <location>
        <begin position="20"/>
        <end position="40"/>
    </location>
</feature>
<dbReference type="OrthoDB" id="9776218at2"/>
<dbReference type="EMBL" id="CP015136">
    <property type="protein sequence ID" value="AMY09648.1"/>
    <property type="molecule type" value="Genomic_DNA"/>
</dbReference>
<dbReference type="STRING" id="1855912.LuPra_02870"/>
<dbReference type="AlphaFoldDB" id="A0A143PNG6"/>
<evidence type="ECO:0000256" key="5">
    <source>
        <dbReference type="ARBA" id="ARBA00022692"/>
    </source>
</evidence>
<dbReference type="KEGG" id="abac:LuPra_02870"/>
<evidence type="ECO:0000256" key="6">
    <source>
        <dbReference type="ARBA" id="ARBA00022989"/>
    </source>
</evidence>
<dbReference type="InterPro" id="IPR000412">
    <property type="entry name" value="ABC_2_transport"/>
</dbReference>
<sequence>MRRLLALTWKEFMQLKRDRLTLRMIILVPLMQTLVFGYAINYDVKHLKTVVLDESRSYDSRELVARLTASQYFDVVGRVDSLRELQTALDSATASVGLVIDRDYGANRHRGKPAEAFIVVNASDTTTATQAMSIANGVATQLSIQTLARRAGWRETALPVDLRLRPWYNPDLRTATFVIPGLLAIILTFTLIQFTAGAIVRERELGTLEQLQVTPVTRTQLILGKLVPFIVIGYVQLTVTVLLMRFLFDIPIMGSVLLLYAVGFLFIAAVLGLGMLLSTIAQTQRQAQQLSMMFLLPFVFLSGYVFPIDGMPLVFQMLSRVIPARYFIEVVRGIVLRGAGLDELWEPVSWLAFYTFAIIGLAVFRFRKTAN</sequence>
<dbReference type="GO" id="GO:0140359">
    <property type="term" value="F:ABC-type transporter activity"/>
    <property type="evidence" value="ECO:0007669"/>
    <property type="project" value="InterPro"/>
</dbReference>
<gene>
    <name evidence="10" type="primary">ybhS</name>
    <name evidence="10" type="ORF">LuPra_02870</name>
</gene>
<keyword evidence="7 8" id="KW-0472">Membrane</keyword>
<evidence type="ECO:0000256" key="1">
    <source>
        <dbReference type="ARBA" id="ARBA00004651"/>
    </source>
</evidence>
<keyword evidence="11" id="KW-1185">Reference proteome</keyword>
<feature type="transmembrane region" description="Helical" evidence="8">
    <location>
        <begin position="348"/>
        <end position="366"/>
    </location>
</feature>
<evidence type="ECO:0000256" key="4">
    <source>
        <dbReference type="ARBA" id="ARBA00022475"/>
    </source>
</evidence>
<keyword evidence="4 8" id="KW-1003">Cell membrane</keyword>
<evidence type="ECO:0000256" key="7">
    <source>
        <dbReference type="ARBA" id="ARBA00023136"/>
    </source>
</evidence>
<dbReference type="InterPro" id="IPR047817">
    <property type="entry name" value="ABC2_TM_bact-type"/>
</dbReference>
<dbReference type="PANTHER" id="PTHR30294">
    <property type="entry name" value="MEMBRANE COMPONENT OF ABC TRANSPORTER YHHJ-RELATED"/>
    <property type="match status" value="1"/>
</dbReference>
<dbReference type="Proteomes" id="UP000076079">
    <property type="component" value="Chromosome"/>
</dbReference>
<dbReference type="Gene3D" id="3.40.1710.10">
    <property type="entry name" value="abc type-2 transporter like domain"/>
    <property type="match status" value="1"/>
</dbReference>
<feature type="transmembrane region" description="Helical" evidence="8">
    <location>
        <begin position="221"/>
        <end position="244"/>
    </location>
</feature>
<name>A0A143PNG6_LUTPR</name>
<reference evidence="11" key="2">
    <citation type="submission" date="2016-04" db="EMBL/GenBank/DDBJ databases">
        <title>First Complete Genome Sequence of a Subdivision 6 Acidobacterium.</title>
        <authorList>
            <person name="Huang S."/>
            <person name="Vieira S."/>
            <person name="Bunk B."/>
            <person name="Riedel T."/>
            <person name="Sproeer C."/>
            <person name="Overmann J."/>
        </authorList>
    </citation>
    <scope>NUCLEOTIDE SEQUENCE [LARGE SCALE GENOMIC DNA]</scope>
    <source>
        <strain evidence="11">DSM 100886 HEG_-6_39</strain>
    </source>
</reference>
<dbReference type="Pfam" id="PF12698">
    <property type="entry name" value="ABC2_membrane_3"/>
    <property type="match status" value="1"/>
</dbReference>
<evidence type="ECO:0000313" key="11">
    <source>
        <dbReference type="Proteomes" id="UP000076079"/>
    </source>
</evidence>
<dbReference type="PANTHER" id="PTHR30294:SF29">
    <property type="entry name" value="MULTIDRUG ABC TRANSPORTER PERMEASE YBHS-RELATED"/>
    <property type="match status" value="1"/>
</dbReference>
<keyword evidence="6 8" id="KW-1133">Transmembrane helix</keyword>
<dbReference type="InterPro" id="IPR013525">
    <property type="entry name" value="ABC2_TM"/>
</dbReference>
<evidence type="ECO:0000256" key="8">
    <source>
        <dbReference type="RuleBase" id="RU361157"/>
    </source>
</evidence>
<feature type="transmembrane region" description="Helical" evidence="8">
    <location>
        <begin position="177"/>
        <end position="200"/>
    </location>
</feature>
<comment type="subcellular location">
    <subcellularLocation>
        <location evidence="1 8">Cell membrane</location>
        <topology evidence="1 8">Multi-pass membrane protein</topology>
    </subcellularLocation>
</comment>